<gene>
    <name evidence="1" type="ORF">ZT3D7_G10167</name>
</gene>
<proteinExistence type="predicted"/>
<organism evidence="1 2">
    <name type="scientific">Zymoseptoria tritici (strain ST99CH_3D7)</name>
    <dbReference type="NCBI Taxonomy" id="1276538"/>
    <lineage>
        <taxon>Eukaryota</taxon>
        <taxon>Fungi</taxon>
        <taxon>Dikarya</taxon>
        <taxon>Ascomycota</taxon>
        <taxon>Pezizomycotina</taxon>
        <taxon>Dothideomycetes</taxon>
        <taxon>Dothideomycetidae</taxon>
        <taxon>Mycosphaerellales</taxon>
        <taxon>Mycosphaerellaceae</taxon>
        <taxon>Zymoseptoria</taxon>
    </lineage>
</organism>
<keyword evidence="2" id="KW-1185">Reference proteome</keyword>
<reference evidence="1 2" key="1">
    <citation type="submission" date="2016-06" db="EMBL/GenBank/DDBJ databases">
        <authorList>
            <person name="Kjaerup R.B."/>
            <person name="Dalgaard T.S."/>
            <person name="Juul-Madsen H.R."/>
        </authorList>
    </citation>
    <scope>NUCLEOTIDE SEQUENCE [LARGE SCALE GENOMIC DNA]</scope>
</reference>
<dbReference type="EMBL" id="LT853702">
    <property type="protein sequence ID" value="SMQ55012.1"/>
    <property type="molecule type" value="Genomic_DNA"/>
</dbReference>
<dbReference type="Proteomes" id="UP000215127">
    <property type="component" value="Chromosome 11"/>
</dbReference>
<evidence type="ECO:0000313" key="2">
    <source>
        <dbReference type="Proteomes" id="UP000215127"/>
    </source>
</evidence>
<name>A0A1X7S5R1_ZYMT9</name>
<accession>A0A1X7S5R1</accession>
<sequence>MPRSGLGSSPFFFPSNTFTSTSGVYSHKTTSTQLRSPSAAMRFTTFIVAMAATIGLAAATDYVDCTAPGAYSGAKCCYTPGPGGSCADERTCSYQNPMDPNDKSLGCV</sequence>
<protein>
    <submittedName>
        <fullName evidence="1">Uncharacterized protein</fullName>
    </submittedName>
</protein>
<dbReference type="AlphaFoldDB" id="A0A1X7S5R1"/>
<evidence type="ECO:0000313" key="1">
    <source>
        <dbReference type="EMBL" id="SMQ55012.1"/>
    </source>
</evidence>